<dbReference type="AlphaFoldDB" id="A0A6B0UVH8"/>
<keyword evidence="1" id="KW-0732">Signal</keyword>
<proteinExistence type="predicted"/>
<organism evidence="2">
    <name type="scientific">Ixodes ricinus</name>
    <name type="common">Common tick</name>
    <name type="synonym">Acarus ricinus</name>
    <dbReference type="NCBI Taxonomy" id="34613"/>
    <lineage>
        <taxon>Eukaryota</taxon>
        <taxon>Metazoa</taxon>
        <taxon>Ecdysozoa</taxon>
        <taxon>Arthropoda</taxon>
        <taxon>Chelicerata</taxon>
        <taxon>Arachnida</taxon>
        <taxon>Acari</taxon>
        <taxon>Parasitiformes</taxon>
        <taxon>Ixodida</taxon>
        <taxon>Ixodoidea</taxon>
        <taxon>Ixodidae</taxon>
        <taxon>Ixodinae</taxon>
        <taxon>Ixodes</taxon>
    </lineage>
</organism>
<protein>
    <submittedName>
        <fullName evidence="2">Putative secreted protein</fullName>
    </submittedName>
</protein>
<dbReference type="EMBL" id="GIFC01011757">
    <property type="protein sequence ID" value="MXU93840.1"/>
    <property type="molecule type" value="Transcribed_RNA"/>
</dbReference>
<name>A0A6B0UVH8_IXORI</name>
<sequence>MGGGVVYLRWLLYGVNTAAGARAADGRKWDPEERVVIESGRGGPIVPRMRALLTQIVHEFADFVTGPVRVADDEESPSVCLRVALTLAWKTRRCLTPSTGPGMRRSVASSRKFEEHLGEGGTLSLKWISGIPQADNRIHRHLDCRNDSALMG</sequence>
<feature type="signal peptide" evidence="1">
    <location>
        <begin position="1"/>
        <end position="23"/>
    </location>
</feature>
<evidence type="ECO:0000256" key="1">
    <source>
        <dbReference type="SAM" id="SignalP"/>
    </source>
</evidence>
<feature type="chain" id="PRO_5025608292" evidence="1">
    <location>
        <begin position="24"/>
        <end position="152"/>
    </location>
</feature>
<accession>A0A6B0UVH8</accession>
<evidence type="ECO:0000313" key="2">
    <source>
        <dbReference type="EMBL" id="MXU93840.1"/>
    </source>
</evidence>
<reference evidence="2" key="1">
    <citation type="submission" date="2019-12" db="EMBL/GenBank/DDBJ databases">
        <title>An insight into the sialome of adult female Ixodes ricinus ticks feeding for 6 days.</title>
        <authorList>
            <person name="Perner J."/>
            <person name="Ribeiro J.M.C."/>
        </authorList>
    </citation>
    <scope>NUCLEOTIDE SEQUENCE</scope>
    <source>
        <strain evidence="2">Semi-engorged</strain>
        <tissue evidence="2">Salivary glands</tissue>
    </source>
</reference>